<comment type="caution">
    <text evidence="5">The sequence shown here is derived from an EMBL/GenBank/DDBJ whole genome shotgun (WGS) entry which is preliminary data.</text>
</comment>
<evidence type="ECO:0000256" key="1">
    <source>
        <dbReference type="SAM" id="Phobius"/>
    </source>
</evidence>
<reference evidence="5 6" key="1">
    <citation type="submission" date="2017-06" db="EMBL/GenBank/DDBJ databases">
        <title>Hymenobacter amundsenii sp. nov. isolated from regoliths in Antarctica.</title>
        <authorList>
            <person name="Sedlacek I."/>
            <person name="Kralova S."/>
            <person name="Pantucek R."/>
            <person name="Svec P."/>
            <person name="Holochova P."/>
            <person name="Stankova E."/>
            <person name="Vrbovska V."/>
            <person name="Busse H.-J."/>
        </authorList>
    </citation>
    <scope>NUCLEOTIDE SEQUENCE [LARGE SCALE GENOMIC DNA]</scope>
    <source>
        <strain evidence="5 6">CCM 8682</strain>
    </source>
</reference>
<feature type="transmembrane region" description="Helical" evidence="1">
    <location>
        <begin position="288"/>
        <end position="308"/>
    </location>
</feature>
<dbReference type="InterPro" id="IPR025178">
    <property type="entry name" value="Lnb_N"/>
</dbReference>
<feature type="domain" description="Lnb N-terminal periplasmic" evidence="3">
    <location>
        <begin position="31"/>
        <end position="182"/>
    </location>
</feature>
<dbReference type="Pfam" id="PF13387">
    <property type="entry name" value="Lnb_N"/>
    <property type="match status" value="1"/>
</dbReference>
<dbReference type="InterPro" id="IPR057436">
    <property type="entry name" value="5TMH_Lnb"/>
</dbReference>
<keyword evidence="1" id="KW-0472">Membrane</keyword>
<keyword evidence="1" id="KW-0812">Transmembrane</keyword>
<evidence type="ECO:0000256" key="2">
    <source>
        <dbReference type="SAM" id="SignalP"/>
    </source>
</evidence>
<keyword evidence="6" id="KW-1185">Reference proteome</keyword>
<keyword evidence="2" id="KW-0732">Signal</keyword>
<keyword evidence="1" id="KW-1133">Transmembrane helix</keyword>
<feature type="domain" description="Lnb-like transmembrane" evidence="4">
    <location>
        <begin position="255"/>
        <end position="373"/>
    </location>
</feature>
<protein>
    <submittedName>
        <fullName evidence="5">Uncharacterized protein</fullName>
    </submittedName>
</protein>
<proteinExistence type="predicted"/>
<gene>
    <name evidence="5" type="ORF">CDA63_16540</name>
</gene>
<evidence type="ECO:0000259" key="4">
    <source>
        <dbReference type="Pfam" id="PF25221"/>
    </source>
</evidence>
<organism evidence="5 6">
    <name type="scientific">Hymenobacter amundsenii</name>
    <dbReference type="NCBI Taxonomy" id="2006685"/>
    <lineage>
        <taxon>Bacteria</taxon>
        <taxon>Pseudomonadati</taxon>
        <taxon>Bacteroidota</taxon>
        <taxon>Cytophagia</taxon>
        <taxon>Cytophagales</taxon>
        <taxon>Hymenobacteraceae</taxon>
        <taxon>Hymenobacter</taxon>
    </lineage>
</organism>
<evidence type="ECO:0000259" key="3">
    <source>
        <dbReference type="Pfam" id="PF13387"/>
    </source>
</evidence>
<feature type="signal peptide" evidence="2">
    <location>
        <begin position="1"/>
        <end position="22"/>
    </location>
</feature>
<name>A0A246FHE9_9BACT</name>
<dbReference type="Pfam" id="PF25221">
    <property type="entry name" value="5TMH_Lnb"/>
    <property type="match status" value="1"/>
</dbReference>
<dbReference type="RefSeq" id="WP_088465571.1">
    <property type="nucleotide sequence ID" value="NZ_NIRR01000036.1"/>
</dbReference>
<feature type="transmembrane region" description="Helical" evidence="1">
    <location>
        <begin position="367"/>
        <end position="385"/>
    </location>
</feature>
<evidence type="ECO:0000313" key="6">
    <source>
        <dbReference type="Proteomes" id="UP000197277"/>
    </source>
</evidence>
<accession>A0A246FHE9</accession>
<sequence length="388" mass="43686">MLIRFLFGAFLWLLAIPVGATAAPAALSGTARVSLLTCAPGPEMYALFGHSALRITDPARELDRVYNYGTFDFQTPNFYWRFLRGDLRYFLSATSSDRFQLAYQQENRTLSEQVLDLDPTEAQRIYHRLETTLHSPARYYRYQFFADNCTTRLFELISTSLTAPARVDSSYAAPAPTYRQLLAPYLAPAPWVKLGMNLGLGWPADQSTTFRQRLFLPTELADALARMTRRQRPFVSQAHPLFVATQPAATNPVGFPPALCFLVIGATSLLAYRLPARFAGPSRIMRRGLFVVVGLVGCVLLGLSWFSLHAPTHSNYQLLWLLPTHLVLGFARPNPRWQLYTTISLVLLVLSSLLGTTIYYAQLLPEVGLLLTLLFAQLVIFRRQCRLV</sequence>
<dbReference type="AlphaFoldDB" id="A0A246FHE9"/>
<dbReference type="OrthoDB" id="319167at2"/>
<feature type="chain" id="PRO_5012512541" evidence="2">
    <location>
        <begin position="23"/>
        <end position="388"/>
    </location>
</feature>
<evidence type="ECO:0000313" key="5">
    <source>
        <dbReference type="EMBL" id="OWP61970.1"/>
    </source>
</evidence>
<dbReference type="Proteomes" id="UP000197277">
    <property type="component" value="Unassembled WGS sequence"/>
</dbReference>
<dbReference type="EMBL" id="NIRR01000036">
    <property type="protein sequence ID" value="OWP61970.1"/>
    <property type="molecule type" value="Genomic_DNA"/>
</dbReference>
<feature type="transmembrane region" description="Helical" evidence="1">
    <location>
        <begin position="255"/>
        <end position="276"/>
    </location>
</feature>